<feature type="domain" description="HTH tetR-type" evidence="5">
    <location>
        <begin position="14"/>
        <end position="74"/>
    </location>
</feature>
<dbReference type="RefSeq" id="WP_171001608.1">
    <property type="nucleotide sequence ID" value="NZ_BJDL01000026.1"/>
</dbReference>
<dbReference type="InterPro" id="IPR050109">
    <property type="entry name" value="HTH-type_TetR-like_transc_reg"/>
</dbReference>
<keyword evidence="7" id="KW-1185">Reference proteome</keyword>
<reference evidence="7" key="1">
    <citation type="journal article" date="2019" name="Int. J. Syst. Evol. Microbiol.">
        <title>The Global Catalogue of Microorganisms (GCM) 10K type strain sequencing project: providing services to taxonomists for standard genome sequencing and annotation.</title>
        <authorList>
            <consortium name="The Broad Institute Genomics Platform"/>
            <consortium name="The Broad Institute Genome Sequencing Center for Infectious Disease"/>
            <person name="Wu L."/>
            <person name="Ma J."/>
        </authorList>
    </citation>
    <scope>NUCLEOTIDE SEQUENCE [LARGE SCALE GENOMIC DNA]</scope>
    <source>
        <strain evidence="7">CCM 8931</strain>
    </source>
</reference>
<dbReference type="EMBL" id="JBHTOJ010000043">
    <property type="protein sequence ID" value="MFD1421586.1"/>
    <property type="molecule type" value="Genomic_DNA"/>
</dbReference>
<dbReference type="SUPFAM" id="SSF46689">
    <property type="entry name" value="Homeodomain-like"/>
    <property type="match status" value="1"/>
</dbReference>
<dbReference type="PROSITE" id="PS01081">
    <property type="entry name" value="HTH_TETR_1"/>
    <property type="match status" value="1"/>
</dbReference>
<dbReference type="Pfam" id="PF16859">
    <property type="entry name" value="TetR_C_11"/>
    <property type="match status" value="1"/>
</dbReference>
<evidence type="ECO:0000313" key="6">
    <source>
        <dbReference type="EMBL" id="MFD1421586.1"/>
    </source>
</evidence>
<evidence type="ECO:0000256" key="2">
    <source>
        <dbReference type="ARBA" id="ARBA00023125"/>
    </source>
</evidence>
<dbReference type="InterPro" id="IPR009057">
    <property type="entry name" value="Homeodomain-like_sf"/>
</dbReference>
<proteinExistence type="predicted"/>
<evidence type="ECO:0000313" key="7">
    <source>
        <dbReference type="Proteomes" id="UP001597188"/>
    </source>
</evidence>
<dbReference type="Gene3D" id="1.10.10.60">
    <property type="entry name" value="Homeodomain-like"/>
    <property type="match status" value="1"/>
</dbReference>
<dbReference type="InterPro" id="IPR011075">
    <property type="entry name" value="TetR_C"/>
</dbReference>
<dbReference type="PROSITE" id="PS50977">
    <property type="entry name" value="HTH_TETR_2"/>
    <property type="match status" value="1"/>
</dbReference>
<evidence type="ECO:0000256" key="4">
    <source>
        <dbReference type="PROSITE-ProRule" id="PRU00335"/>
    </source>
</evidence>
<evidence type="ECO:0000256" key="1">
    <source>
        <dbReference type="ARBA" id="ARBA00023015"/>
    </source>
</evidence>
<feature type="DNA-binding region" description="H-T-H motif" evidence="4">
    <location>
        <begin position="37"/>
        <end position="56"/>
    </location>
</feature>
<dbReference type="Proteomes" id="UP001597188">
    <property type="component" value="Unassembled WGS sequence"/>
</dbReference>
<keyword evidence="2 4" id="KW-0238">DNA-binding</keyword>
<dbReference type="Gene3D" id="1.10.357.10">
    <property type="entry name" value="Tetracycline Repressor, domain 2"/>
    <property type="match status" value="1"/>
</dbReference>
<dbReference type="InterPro" id="IPR023772">
    <property type="entry name" value="DNA-bd_HTH_TetR-type_CS"/>
</dbReference>
<gene>
    <name evidence="6" type="ORF">ACFQ5L_11620</name>
</gene>
<evidence type="ECO:0000259" key="5">
    <source>
        <dbReference type="PROSITE" id="PS50977"/>
    </source>
</evidence>
<evidence type="ECO:0000256" key="3">
    <source>
        <dbReference type="ARBA" id="ARBA00023163"/>
    </source>
</evidence>
<dbReference type="PANTHER" id="PTHR30055">
    <property type="entry name" value="HTH-TYPE TRANSCRIPTIONAL REGULATOR RUTR"/>
    <property type="match status" value="1"/>
</dbReference>
<keyword evidence="3" id="KW-0804">Transcription</keyword>
<name>A0ABW4C233_9LACO</name>
<dbReference type="InterPro" id="IPR001647">
    <property type="entry name" value="HTH_TetR"/>
</dbReference>
<protein>
    <submittedName>
        <fullName evidence="6">TetR/AcrR family transcriptional regulator</fullName>
    </submittedName>
</protein>
<dbReference type="PANTHER" id="PTHR30055:SF148">
    <property type="entry name" value="TETR-FAMILY TRANSCRIPTIONAL REGULATOR"/>
    <property type="match status" value="1"/>
</dbReference>
<accession>A0ABW4C233</accession>
<sequence>MATTDKGQTRRRGQALEDAVLKAAWDLVNTVGYEKLTMAGVAAKAQATKPVLYRRWPDKASLVTSAFLRFGPKIERDLPVPDTGSLRADLLGLFGQLVVTFNALGAEKLQGLVADRLKQIPVDKLFALANGHSMLEPKITKILQQAEQRGELTVASQTARTLNLPVVLLINEVLGHGTLTTASLTAMVDEILVPVFMGQK</sequence>
<comment type="caution">
    <text evidence="6">The sequence shown here is derived from an EMBL/GenBank/DDBJ whole genome shotgun (WGS) entry which is preliminary data.</text>
</comment>
<dbReference type="Pfam" id="PF00440">
    <property type="entry name" value="TetR_N"/>
    <property type="match status" value="1"/>
</dbReference>
<keyword evidence="1" id="KW-0805">Transcription regulation</keyword>
<organism evidence="6 7">
    <name type="scientific">Lactiplantibacillus songbeiensis</name>
    <dbReference type="NCBI Taxonomy" id="2559920"/>
    <lineage>
        <taxon>Bacteria</taxon>
        <taxon>Bacillati</taxon>
        <taxon>Bacillota</taxon>
        <taxon>Bacilli</taxon>
        <taxon>Lactobacillales</taxon>
        <taxon>Lactobacillaceae</taxon>
        <taxon>Lactiplantibacillus</taxon>
    </lineage>
</organism>